<sequence length="355" mass="39998">MGALFSIIKSIFIMITPTWLARILFKQKGLVWIVHPRDTRDIVRKIGSLKNLSDEKIFKIAQRIPPFLVSNFHNDKISGYMIGIPVSPKILGSKEDTHVKFSVKKTRQALKMAYKLGATSVSLGGFLTSVVSKNNLEKEFNMKFYDGTRLLSRLAVDKIDRILVSNNFDITNTTIGILGATTKTGSLVSELLVQMNFNKIYLFGKTSENLEALKERCFNINPKIEVVVSTDLSKLSNCDINILTAYIQTDEEVEQYIKKDSIFLGAVEPASPFVFKLDKDRPDVTVYKGITVNTPDVFYDGYDLGLPKGNSFVCVTEAFLFTQEQESAEGVYQENLENTQKKVKALFEKYNFTSS</sequence>
<dbReference type="Gene3D" id="3.40.50.720">
    <property type="entry name" value="NAD(P)-binding Rossmann-like Domain"/>
    <property type="match status" value="1"/>
</dbReference>
<dbReference type="InterPro" id="IPR036291">
    <property type="entry name" value="NAD(P)-bd_dom_sf"/>
</dbReference>
<reference evidence="1 2" key="1">
    <citation type="submission" date="2017-09" db="EMBL/GenBank/DDBJ databases">
        <title>Depth-based differentiation of microbial function through sediment-hosted aquifers and enrichment of novel symbionts in the deep terrestrial subsurface.</title>
        <authorList>
            <person name="Probst A.J."/>
            <person name="Ladd B."/>
            <person name="Jarett J.K."/>
            <person name="Geller-Mcgrath D.E."/>
            <person name="Sieber C.M."/>
            <person name="Emerson J.B."/>
            <person name="Anantharaman K."/>
            <person name="Thomas B.C."/>
            <person name="Malmstrom R."/>
            <person name="Stieglmeier M."/>
            <person name="Klingl A."/>
            <person name="Woyke T."/>
            <person name="Ryan C.M."/>
            <person name="Banfield J.F."/>
        </authorList>
    </citation>
    <scope>NUCLEOTIDE SEQUENCE [LARGE SCALE GENOMIC DNA]</scope>
    <source>
        <strain evidence="1">CG22_combo_CG10-13_8_21_14_all_36_13</strain>
    </source>
</reference>
<proteinExistence type="predicted"/>
<accession>A0A2H0DXW0</accession>
<gene>
    <name evidence="1" type="ORF">COW81_02580</name>
</gene>
<protein>
    <recommendedName>
        <fullName evidence="3">Quinate/shikimate 5-dehydrogenase/glutamyl-tRNA reductase domain-containing protein</fullName>
    </recommendedName>
</protein>
<evidence type="ECO:0000313" key="1">
    <source>
        <dbReference type="EMBL" id="PIP87004.1"/>
    </source>
</evidence>
<dbReference type="SUPFAM" id="SSF51735">
    <property type="entry name" value="NAD(P)-binding Rossmann-fold domains"/>
    <property type="match status" value="1"/>
</dbReference>
<name>A0A2H0DXW0_9BACT</name>
<evidence type="ECO:0000313" key="2">
    <source>
        <dbReference type="Proteomes" id="UP000231143"/>
    </source>
</evidence>
<dbReference type="EMBL" id="PCTT01000034">
    <property type="protein sequence ID" value="PIP87004.1"/>
    <property type="molecule type" value="Genomic_DNA"/>
</dbReference>
<organism evidence="1 2">
    <name type="scientific">Candidatus Campbellbacteria bacterium CG22_combo_CG10-13_8_21_14_all_36_13</name>
    <dbReference type="NCBI Taxonomy" id="1974529"/>
    <lineage>
        <taxon>Bacteria</taxon>
        <taxon>Candidatus Campbelliibacteriota</taxon>
    </lineage>
</organism>
<evidence type="ECO:0008006" key="3">
    <source>
        <dbReference type="Google" id="ProtNLM"/>
    </source>
</evidence>
<dbReference type="Proteomes" id="UP000231143">
    <property type="component" value="Unassembled WGS sequence"/>
</dbReference>
<comment type="caution">
    <text evidence="1">The sequence shown here is derived from an EMBL/GenBank/DDBJ whole genome shotgun (WGS) entry which is preliminary data.</text>
</comment>
<dbReference type="AlphaFoldDB" id="A0A2H0DXW0"/>